<dbReference type="Proteomes" id="UP000198828">
    <property type="component" value="Unassembled WGS sequence"/>
</dbReference>
<dbReference type="RefSeq" id="WP_159428649.1">
    <property type="nucleotide sequence ID" value="NZ_FNNG01000006.1"/>
</dbReference>
<name>A0A1H2YK42_9FIRM</name>
<proteinExistence type="predicted"/>
<keyword evidence="2" id="KW-1185">Reference proteome</keyword>
<evidence type="ECO:0000313" key="1">
    <source>
        <dbReference type="EMBL" id="SDX05450.1"/>
    </source>
</evidence>
<evidence type="ECO:0000313" key="2">
    <source>
        <dbReference type="Proteomes" id="UP000198828"/>
    </source>
</evidence>
<dbReference type="EMBL" id="FNNG01000006">
    <property type="protein sequence ID" value="SDX05450.1"/>
    <property type="molecule type" value="Genomic_DNA"/>
</dbReference>
<gene>
    <name evidence="1" type="ORF">SAMN05660923_01643</name>
</gene>
<accession>A0A1H2YK42</accession>
<reference evidence="1 2" key="1">
    <citation type="submission" date="2016-10" db="EMBL/GenBank/DDBJ databases">
        <authorList>
            <person name="de Groot N.N."/>
        </authorList>
    </citation>
    <scope>NUCLEOTIDE SEQUENCE [LARGE SCALE GENOMIC DNA]</scope>
    <source>
        <strain evidence="1 2">DSM 23310</strain>
    </source>
</reference>
<protein>
    <submittedName>
        <fullName evidence="1">Uncharacterized protein</fullName>
    </submittedName>
</protein>
<organism evidence="1 2">
    <name type="scientific">Tepidimicrobium xylanilyticum</name>
    <dbReference type="NCBI Taxonomy" id="1123352"/>
    <lineage>
        <taxon>Bacteria</taxon>
        <taxon>Bacillati</taxon>
        <taxon>Bacillota</taxon>
        <taxon>Tissierellia</taxon>
        <taxon>Tissierellales</taxon>
        <taxon>Tepidimicrobiaceae</taxon>
        <taxon>Tepidimicrobium</taxon>
    </lineage>
</organism>
<dbReference type="AlphaFoldDB" id="A0A1H2YK42"/>
<sequence>MIIIAKLPIPTIEKIEVTWSERAEEQQKIFFTMIGQAIRKAEMANKEKGGKGKDETD</sequence>